<dbReference type="Pfam" id="PF00583">
    <property type="entry name" value="Acetyltransf_1"/>
    <property type="match status" value="1"/>
</dbReference>
<evidence type="ECO:0000313" key="3">
    <source>
        <dbReference type="Proteomes" id="UP000036923"/>
    </source>
</evidence>
<accession>A0A0L6JR72</accession>
<keyword evidence="3" id="KW-1185">Reference proteome</keyword>
<dbReference type="SUPFAM" id="SSF55729">
    <property type="entry name" value="Acyl-CoA N-acyltransferases (Nat)"/>
    <property type="match status" value="1"/>
</dbReference>
<keyword evidence="2" id="KW-0808">Transferase</keyword>
<dbReference type="Gene3D" id="3.40.630.30">
    <property type="match status" value="1"/>
</dbReference>
<evidence type="ECO:0000259" key="1">
    <source>
        <dbReference type="PROSITE" id="PS51186"/>
    </source>
</evidence>
<dbReference type="InterPro" id="IPR000182">
    <property type="entry name" value="GNAT_dom"/>
</dbReference>
<evidence type="ECO:0000313" key="2">
    <source>
        <dbReference type="EMBL" id="KNY28284.1"/>
    </source>
</evidence>
<dbReference type="EMBL" id="LGTC01000001">
    <property type="protein sequence ID" value="KNY28284.1"/>
    <property type="molecule type" value="Genomic_DNA"/>
</dbReference>
<dbReference type="InterPro" id="IPR016181">
    <property type="entry name" value="Acyl_CoA_acyltransferase"/>
</dbReference>
<dbReference type="PROSITE" id="PS51186">
    <property type="entry name" value="GNAT"/>
    <property type="match status" value="1"/>
</dbReference>
<dbReference type="GO" id="GO:0016747">
    <property type="term" value="F:acyltransferase activity, transferring groups other than amino-acyl groups"/>
    <property type="evidence" value="ECO:0007669"/>
    <property type="project" value="InterPro"/>
</dbReference>
<protein>
    <submittedName>
        <fullName evidence="2">GCN5-related N-acetyltransferase</fullName>
    </submittedName>
</protein>
<dbReference type="eggNOG" id="COG0456">
    <property type="taxonomic scope" value="Bacteria"/>
</dbReference>
<sequence length="152" mass="17897">MNIIIERASEDDAIEIIKVRNKSFYEDFLDFGECPGYNISIDEMKKKIQKFVIYKISVDGKIIGDISIDIRENYFWIGCLEIIPEFQNFGIGTEVLKFIEEKHPEAKIWGLETPAQNYRNCCFYEKMGFVKVKDTQQSEKITLRTYEKINKN</sequence>
<name>A0A0L6JR72_9FIRM</name>
<gene>
    <name evidence="2" type="ORF">Bccel_3558</name>
</gene>
<proteinExistence type="predicted"/>
<comment type="caution">
    <text evidence="2">The sequence shown here is derived from an EMBL/GenBank/DDBJ whole genome shotgun (WGS) entry which is preliminary data.</text>
</comment>
<reference evidence="3" key="1">
    <citation type="submission" date="2015-07" db="EMBL/GenBank/DDBJ databases">
        <title>Near-Complete Genome Sequence of the Cellulolytic Bacterium Bacteroides (Pseudobacteroides) cellulosolvens ATCC 35603.</title>
        <authorList>
            <person name="Dassa B."/>
            <person name="Utturkar S.M."/>
            <person name="Klingeman D.M."/>
            <person name="Hurt R.A."/>
            <person name="Keller M."/>
            <person name="Xu J."/>
            <person name="Reddy Y.H.K."/>
            <person name="Borovok I."/>
            <person name="Grinberg I.R."/>
            <person name="Lamed R."/>
            <person name="Zhivin O."/>
            <person name="Bayer E.A."/>
            <person name="Brown S.D."/>
        </authorList>
    </citation>
    <scope>NUCLEOTIDE SEQUENCE [LARGE SCALE GENOMIC DNA]</scope>
    <source>
        <strain evidence="3">DSM 2933</strain>
    </source>
</reference>
<dbReference type="Proteomes" id="UP000036923">
    <property type="component" value="Unassembled WGS sequence"/>
</dbReference>
<dbReference type="STRING" id="398512.Bccel_3558"/>
<dbReference type="RefSeq" id="WP_036938432.1">
    <property type="nucleotide sequence ID" value="NZ_JQKC01000007.1"/>
</dbReference>
<dbReference type="CDD" id="cd04301">
    <property type="entry name" value="NAT_SF"/>
    <property type="match status" value="1"/>
</dbReference>
<dbReference type="OrthoDB" id="9786032at2"/>
<organism evidence="2 3">
    <name type="scientific">Pseudobacteroides cellulosolvens ATCC 35603 = DSM 2933</name>
    <dbReference type="NCBI Taxonomy" id="398512"/>
    <lineage>
        <taxon>Bacteria</taxon>
        <taxon>Bacillati</taxon>
        <taxon>Bacillota</taxon>
        <taxon>Clostridia</taxon>
        <taxon>Eubacteriales</taxon>
        <taxon>Oscillospiraceae</taxon>
        <taxon>Pseudobacteroides</taxon>
    </lineage>
</organism>
<feature type="domain" description="N-acetyltransferase" evidence="1">
    <location>
        <begin position="3"/>
        <end position="152"/>
    </location>
</feature>
<dbReference type="AlphaFoldDB" id="A0A0L6JR72"/>